<dbReference type="EMBL" id="QVEP01000003">
    <property type="protein sequence ID" value="RGB81955.1"/>
    <property type="molecule type" value="Genomic_DNA"/>
</dbReference>
<dbReference type="Pfam" id="PF21922">
    <property type="entry name" value="PBP_dimer_2"/>
    <property type="match status" value="1"/>
</dbReference>
<keyword evidence="2" id="KW-1133">Transmembrane helix</keyword>
<protein>
    <submittedName>
        <fullName evidence="5">Penicillin-binding protein 2</fullName>
    </submittedName>
</protein>
<dbReference type="GO" id="GO:0071555">
    <property type="term" value="P:cell wall organization"/>
    <property type="evidence" value="ECO:0007669"/>
    <property type="project" value="TreeGrafter"/>
</dbReference>
<keyword evidence="2" id="KW-0472">Membrane</keyword>
<dbReference type="InterPro" id="IPR001460">
    <property type="entry name" value="PCN-bd_Tpept"/>
</dbReference>
<feature type="region of interest" description="Disordered" evidence="1">
    <location>
        <begin position="72"/>
        <end position="146"/>
    </location>
</feature>
<evidence type="ECO:0000313" key="5">
    <source>
        <dbReference type="EMBL" id="RGB81955.1"/>
    </source>
</evidence>
<dbReference type="InterPro" id="IPR050515">
    <property type="entry name" value="Beta-lactam/transpept"/>
</dbReference>
<dbReference type="GO" id="GO:0071972">
    <property type="term" value="F:peptidoglycan L,D-transpeptidase activity"/>
    <property type="evidence" value="ECO:0007669"/>
    <property type="project" value="TreeGrafter"/>
</dbReference>
<organism evidence="5 6">
    <name type="scientific">Coprococcus catus</name>
    <dbReference type="NCBI Taxonomy" id="116085"/>
    <lineage>
        <taxon>Bacteria</taxon>
        <taxon>Bacillati</taxon>
        <taxon>Bacillota</taxon>
        <taxon>Clostridia</taxon>
        <taxon>Lachnospirales</taxon>
        <taxon>Lachnospiraceae</taxon>
        <taxon>Coprococcus</taxon>
    </lineage>
</organism>
<evidence type="ECO:0000313" key="6">
    <source>
        <dbReference type="Proteomes" id="UP000260773"/>
    </source>
</evidence>
<evidence type="ECO:0000259" key="3">
    <source>
        <dbReference type="Pfam" id="PF00905"/>
    </source>
</evidence>
<dbReference type="Pfam" id="PF00905">
    <property type="entry name" value="Transpeptidase"/>
    <property type="match status" value="1"/>
</dbReference>
<name>A0A3E2TSF7_9FIRM</name>
<feature type="compositionally biased region" description="Basic residues" evidence="1">
    <location>
        <begin position="132"/>
        <end position="142"/>
    </location>
</feature>
<dbReference type="PANTHER" id="PTHR30627">
    <property type="entry name" value="PEPTIDOGLYCAN D,D-TRANSPEPTIDASE"/>
    <property type="match status" value="1"/>
</dbReference>
<dbReference type="InterPro" id="IPR054120">
    <property type="entry name" value="PBPA_dimer"/>
</dbReference>
<proteinExistence type="predicted"/>
<feature type="transmembrane region" description="Helical" evidence="2">
    <location>
        <begin position="171"/>
        <end position="189"/>
    </location>
</feature>
<dbReference type="SUPFAM" id="SSF56601">
    <property type="entry name" value="beta-lactamase/transpeptidase-like"/>
    <property type="match status" value="1"/>
</dbReference>
<evidence type="ECO:0000256" key="2">
    <source>
        <dbReference type="SAM" id="Phobius"/>
    </source>
</evidence>
<dbReference type="InterPro" id="IPR012338">
    <property type="entry name" value="Beta-lactam/transpept-like"/>
</dbReference>
<accession>A0A3E2TSF7</accession>
<sequence length="630" mass="69642">MKKNDENQNNDSGMTRRVYKKASLDDTVVNVRKDPSDDFDLLSDDGMMDYVPGVDDVDHFDFDEKDIEHYRKVNEQEAAERDRRRKQRALEKQRAAQKQQCETKKSDEQPQGKRQNKQAAKAVADEVPVKKTNTKKKKRRRRKDEETDIDDIELRRELSEKKRTNKEIMRITYVMMLLFFGMIGYFIYFDGVTSKEVINNPHNSRLAKMADSVVRGEILSADGEVLAESIKDDNGNYYRYYPYGCTFAHVVGTSDVNKSGVELTADYNLITSDIQPVEKIINEIRGQKNPADNVVTTLNANLQQVAHDTLGDREGAVVAIEPSTGKVLAMISKPDYDPNSLVDNYQDIISDENSKVLLNQSTQGLFVPGSIFKMVTSLAYLRSGGDPDNYSYYCDGSISLQSDSGDSYIKCYDGEEHGQVDLLESFAESCNASFANLGLSISVDKMNEVANSLLFNQTLPTKFTTAKSQFSLSNTDSQWQIGATAIGQGNTVISPIHAAMLVSAIANGGTLMKPYVIDSVQSTEGSVIEQYESENYGTLMSASESSQLTKMMKAVVEEGTGYKLSGKNYSVAGKTGTAEVVGRGNNAWFVGFAPADDPRIAICVLVEDAGTASSEAVPIAGEILDAYLNN</sequence>
<dbReference type="AlphaFoldDB" id="A0A3E2TSF7"/>
<feature type="domain" description="Penicillin-binding protein transpeptidase" evidence="3">
    <location>
        <begin position="315"/>
        <end position="624"/>
    </location>
</feature>
<dbReference type="Gene3D" id="3.90.1310.10">
    <property type="entry name" value="Penicillin-binding protein 2a (Domain 2)"/>
    <property type="match status" value="1"/>
</dbReference>
<evidence type="ECO:0000259" key="4">
    <source>
        <dbReference type="Pfam" id="PF21922"/>
    </source>
</evidence>
<dbReference type="Gene3D" id="3.40.710.10">
    <property type="entry name" value="DD-peptidase/beta-lactamase superfamily"/>
    <property type="match status" value="1"/>
</dbReference>
<feature type="domain" description="Penicillin binding protein A dimerisation" evidence="4">
    <location>
        <begin position="215"/>
        <end position="294"/>
    </location>
</feature>
<gene>
    <name evidence="5" type="ORF">DW070_01985</name>
</gene>
<dbReference type="Proteomes" id="UP000260773">
    <property type="component" value="Unassembled WGS sequence"/>
</dbReference>
<feature type="compositionally biased region" description="Basic and acidic residues" evidence="1">
    <location>
        <begin position="101"/>
        <end position="111"/>
    </location>
</feature>
<evidence type="ECO:0000256" key="1">
    <source>
        <dbReference type="SAM" id="MobiDB-lite"/>
    </source>
</evidence>
<keyword evidence="2" id="KW-0812">Transmembrane</keyword>
<reference evidence="5 6" key="1">
    <citation type="submission" date="2018-08" db="EMBL/GenBank/DDBJ databases">
        <title>A genome reference for cultivated species of the human gut microbiota.</title>
        <authorList>
            <person name="Zou Y."/>
            <person name="Xue W."/>
            <person name="Luo G."/>
        </authorList>
    </citation>
    <scope>NUCLEOTIDE SEQUENCE [LARGE SCALE GENOMIC DNA]</scope>
    <source>
        <strain evidence="5 6">AF45-17</strain>
    </source>
</reference>
<dbReference type="PANTHER" id="PTHR30627:SF24">
    <property type="entry name" value="PENICILLIN-BINDING PROTEIN 4B"/>
    <property type="match status" value="1"/>
</dbReference>
<dbReference type="GO" id="GO:0008658">
    <property type="term" value="F:penicillin binding"/>
    <property type="evidence" value="ECO:0007669"/>
    <property type="project" value="InterPro"/>
</dbReference>
<feature type="compositionally biased region" description="Basic and acidic residues" evidence="1">
    <location>
        <begin position="72"/>
        <end position="94"/>
    </location>
</feature>
<dbReference type="GO" id="GO:0005886">
    <property type="term" value="C:plasma membrane"/>
    <property type="evidence" value="ECO:0007669"/>
    <property type="project" value="TreeGrafter"/>
</dbReference>
<comment type="caution">
    <text evidence="5">The sequence shown here is derived from an EMBL/GenBank/DDBJ whole genome shotgun (WGS) entry which is preliminary data.</text>
</comment>
<feature type="region of interest" description="Disordered" evidence="1">
    <location>
        <begin position="1"/>
        <end position="22"/>
    </location>
</feature>